<dbReference type="Pfam" id="PF04999">
    <property type="entry name" value="FtsL"/>
    <property type="match status" value="1"/>
</dbReference>
<dbReference type="HAMAP" id="MF_00910">
    <property type="entry name" value="FtsL"/>
    <property type="match status" value="1"/>
</dbReference>
<dbReference type="OrthoDB" id="6196803at2"/>
<dbReference type="GO" id="GO:0032153">
    <property type="term" value="C:cell division site"/>
    <property type="evidence" value="ECO:0007669"/>
    <property type="project" value="UniProtKB-UniRule"/>
</dbReference>
<keyword evidence="11" id="KW-1185">Reference proteome</keyword>
<comment type="similarity">
    <text evidence="8">Belongs to the FtsL family.</text>
</comment>
<keyword evidence="8" id="KW-0997">Cell inner membrane</keyword>
<name>A0A1I1QLX2_9GAMM</name>
<gene>
    <name evidence="8" type="primary">ftsL</name>
    <name evidence="10" type="ORF">SAMN02745724_03932</name>
</gene>
<reference evidence="10 11" key="1">
    <citation type="submission" date="2016-10" db="EMBL/GenBank/DDBJ databases">
        <authorList>
            <person name="de Groot N.N."/>
        </authorList>
    </citation>
    <scope>NUCLEOTIDE SEQUENCE [LARGE SCALE GENOMIC DNA]</scope>
    <source>
        <strain evidence="10 11">DSM 6059</strain>
    </source>
</reference>
<dbReference type="Proteomes" id="UP000198862">
    <property type="component" value="Unassembled WGS sequence"/>
</dbReference>
<evidence type="ECO:0000256" key="4">
    <source>
        <dbReference type="ARBA" id="ARBA00022692"/>
    </source>
</evidence>
<evidence type="ECO:0000256" key="2">
    <source>
        <dbReference type="ARBA" id="ARBA00022475"/>
    </source>
</evidence>
<comment type="subcellular location">
    <subcellularLocation>
        <location evidence="8">Cell inner membrane</location>
        <topology evidence="8">Single-pass type II membrane protein</topology>
    </subcellularLocation>
    <subcellularLocation>
        <location evidence="1">Cell membrane</location>
        <topology evidence="1">Single-pass type II membrane protein</topology>
    </subcellularLocation>
    <text evidence="8">Localizes to the division septum where it forms a ring structure.</text>
</comment>
<dbReference type="NCBIfam" id="TIGR02209">
    <property type="entry name" value="ftsL_broad"/>
    <property type="match status" value="1"/>
</dbReference>
<evidence type="ECO:0000256" key="9">
    <source>
        <dbReference type="NCBIfam" id="TIGR02209"/>
    </source>
</evidence>
<accession>A0A1I1QLX2</accession>
<keyword evidence="7 8" id="KW-0131">Cell cycle</keyword>
<organism evidence="10 11">
    <name type="scientific">Pseudoalteromonas denitrificans DSM 6059</name>
    <dbReference type="NCBI Taxonomy" id="1123010"/>
    <lineage>
        <taxon>Bacteria</taxon>
        <taxon>Pseudomonadati</taxon>
        <taxon>Pseudomonadota</taxon>
        <taxon>Gammaproteobacteria</taxon>
        <taxon>Alteromonadales</taxon>
        <taxon>Pseudoalteromonadaceae</taxon>
        <taxon>Pseudoalteromonas</taxon>
    </lineage>
</organism>
<dbReference type="AlphaFoldDB" id="A0A1I1QLX2"/>
<comment type="subunit">
    <text evidence="8">Part of a complex composed of FtsB, FtsL and FtsQ.</text>
</comment>
<evidence type="ECO:0000313" key="10">
    <source>
        <dbReference type="EMBL" id="SFD23059.1"/>
    </source>
</evidence>
<comment type="function">
    <text evidence="8">Essential cell division protein. May link together the upstream cell division proteins, which are predominantly cytoplasmic, with the downstream cell division proteins, which are predominantly periplasmic.</text>
</comment>
<keyword evidence="2 8" id="KW-1003">Cell membrane</keyword>
<dbReference type="GO" id="GO:0005886">
    <property type="term" value="C:plasma membrane"/>
    <property type="evidence" value="ECO:0007669"/>
    <property type="project" value="UniProtKB-SubCell"/>
</dbReference>
<dbReference type="RefSeq" id="WP_091988610.1">
    <property type="nucleotide sequence ID" value="NZ_FOLO01000042.1"/>
</dbReference>
<evidence type="ECO:0000256" key="1">
    <source>
        <dbReference type="ARBA" id="ARBA00004401"/>
    </source>
</evidence>
<dbReference type="STRING" id="1123010.SAMN02745724_03932"/>
<dbReference type="PANTHER" id="PTHR37479:SF1">
    <property type="entry name" value="CELL DIVISION PROTEIN FTSL"/>
    <property type="match status" value="1"/>
</dbReference>
<keyword evidence="6 8" id="KW-0472">Membrane</keyword>
<evidence type="ECO:0000256" key="5">
    <source>
        <dbReference type="ARBA" id="ARBA00022989"/>
    </source>
</evidence>
<keyword evidence="5 8" id="KW-1133">Transmembrane helix</keyword>
<protein>
    <recommendedName>
        <fullName evidence="8 9">Cell division protein FtsL</fullName>
    </recommendedName>
</protein>
<proteinExistence type="inferred from homology"/>
<sequence>MDIKSSVIKKNTRQPNLFAEIFKGFFKEKIVFLLLFLIFITALAVVQVTHASRQELILQDQLLQQRDDLDLQWRYLLVEQEFYAQHVRIEEIAKTKLQMKRPQSKDEQVVILP</sequence>
<evidence type="ECO:0000256" key="7">
    <source>
        <dbReference type="ARBA" id="ARBA00023306"/>
    </source>
</evidence>
<keyword evidence="3 8" id="KW-0132">Cell division</keyword>
<feature type="transmembrane region" description="Helical" evidence="8">
    <location>
        <begin position="30"/>
        <end position="49"/>
    </location>
</feature>
<dbReference type="InterPro" id="IPR011922">
    <property type="entry name" value="Cell_div_FtsL"/>
</dbReference>
<evidence type="ECO:0000256" key="8">
    <source>
        <dbReference type="HAMAP-Rule" id="MF_00910"/>
    </source>
</evidence>
<evidence type="ECO:0000313" key="11">
    <source>
        <dbReference type="Proteomes" id="UP000198862"/>
    </source>
</evidence>
<evidence type="ECO:0000256" key="6">
    <source>
        <dbReference type="ARBA" id="ARBA00023136"/>
    </source>
</evidence>
<dbReference type="EMBL" id="FOLO01000042">
    <property type="protein sequence ID" value="SFD23059.1"/>
    <property type="molecule type" value="Genomic_DNA"/>
</dbReference>
<keyword evidence="4 8" id="KW-0812">Transmembrane</keyword>
<dbReference type="PANTHER" id="PTHR37479">
    <property type="entry name" value="CELL DIVISION PROTEIN FTSL"/>
    <property type="match status" value="1"/>
</dbReference>
<dbReference type="GO" id="GO:0043093">
    <property type="term" value="P:FtsZ-dependent cytokinesis"/>
    <property type="evidence" value="ECO:0007669"/>
    <property type="project" value="UniProtKB-UniRule"/>
</dbReference>
<evidence type="ECO:0000256" key="3">
    <source>
        <dbReference type="ARBA" id="ARBA00022618"/>
    </source>
</evidence>